<accession>A0A1J5RIZ7</accession>
<organism evidence="1">
    <name type="scientific">mine drainage metagenome</name>
    <dbReference type="NCBI Taxonomy" id="410659"/>
    <lineage>
        <taxon>unclassified sequences</taxon>
        <taxon>metagenomes</taxon>
        <taxon>ecological metagenomes</taxon>
    </lineage>
</organism>
<proteinExistence type="predicted"/>
<protein>
    <submittedName>
        <fullName evidence="1">Uncharacterized protein</fullName>
    </submittedName>
</protein>
<evidence type="ECO:0000313" key="1">
    <source>
        <dbReference type="EMBL" id="OIQ89555.1"/>
    </source>
</evidence>
<reference evidence="1" key="1">
    <citation type="submission" date="2016-10" db="EMBL/GenBank/DDBJ databases">
        <title>Sequence of Gallionella enrichment culture.</title>
        <authorList>
            <person name="Poehlein A."/>
            <person name="Muehling M."/>
            <person name="Daniel R."/>
        </authorList>
    </citation>
    <scope>NUCLEOTIDE SEQUENCE</scope>
</reference>
<comment type="caution">
    <text evidence="1">The sequence shown here is derived from an EMBL/GenBank/DDBJ whole genome shotgun (WGS) entry which is preliminary data.</text>
</comment>
<gene>
    <name evidence="1" type="ORF">GALL_285310</name>
</gene>
<dbReference type="EMBL" id="MLJW01000325">
    <property type="protein sequence ID" value="OIQ89555.1"/>
    <property type="molecule type" value="Genomic_DNA"/>
</dbReference>
<name>A0A1J5RIZ7_9ZZZZ</name>
<sequence length="53" mass="6081">MSMRTLFDVIFSNDQTGEAALVAHRNSSKPDELEDEIITEFLKQEPKRNESVL</sequence>
<dbReference type="AlphaFoldDB" id="A0A1J5RIZ7"/>